<evidence type="ECO:0000313" key="4">
    <source>
        <dbReference type="EMBL" id="MBD1372433.1"/>
    </source>
</evidence>
<feature type="transmembrane region" description="Helical" evidence="2">
    <location>
        <begin position="126"/>
        <end position="145"/>
    </location>
</feature>
<evidence type="ECO:0000256" key="2">
    <source>
        <dbReference type="SAM" id="Phobius"/>
    </source>
</evidence>
<evidence type="ECO:0000259" key="3">
    <source>
        <dbReference type="Pfam" id="PF01478"/>
    </source>
</evidence>
<keyword evidence="2" id="KW-1133">Transmembrane helix</keyword>
<sequence>MWHHILYLTLIGILLAATITDIKGRIILNRFSISGMIVATIVHLIDPALSWWNYILTGSIVFILLFLVAVITGERSIGGGDVKLFGMLGFAVGWPDFLLLFILSHLLGAAYILIRKLMLWKQINRHTEFAFAPFILVATVILYLWKWL</sequence>
<proteinExistence type="inferred from homology"/>
<dbReference type="GO" id="GO:0005886">
    <property type="term" value="C:plasma membrane"/>
    <property type="evidence" value="ECO:0007669"/>
    <property type="project" value="TreeGrafter"/>
</dbReference>
<comment type="similarity">
    <text evidence="1">Belongs to the peptidase A24 family.</text>
</comment>
<dbReference type="PANTHER" id="PTHR30487">
    <property type="entry name" value="TYPE 4 PREPILIN-LIKE PROTEINS LEADER PEPTIDE-PROCESSING ENZYME"/>
    <property type="match status" value="1"/>
</dbReference>
<name>A0A926RU32_9BACL</name>
<keyword evidence="2" id="KW-0812">Transmembrane</keyword>
<dbReference type="Gene3D" id="1.20.120.1220">
    <property type="match status" value="1"/>
</dbReference>
<accession>A0A926RU32</accession>
<protein>
    <submittedName>
        <fullName evidence="4">Prepilin peptidase</fullName>
    </submittedName>
</protein>
<keyword evidence="2" id="KW-0472">Membrane</keyword>
<dbReference type="GO" id="GO:0004190">
    <property type="term" value="F:aspartic-type endopeptidase activity"/>
    <property type="evidence" value="ECO:0007669"/>
    <property type="project" value="InterPro"/>
</dbReference>
<reference evidence="4" key="1">
    <citation type="submission" date="2020-09" db="EMBL/GenBank/DDBJ databases">
        <title>A novel bacterium of genus Hazenella, isolated from South China Sea.</title>
        <authorList>
            <person name="Huang H."/>
            <person name="Mo K."/>
            <person name="Hu Y."/>
        </authorList>
    </citation>
    <scope>NUCLEOTIDE SEQUENCE</scope>
    <source>
        <strain evidence="4">IB182357</strain>
    </source>
</reference>
<dbReference type="GO" id="GO:0006465">
    <property type="term" value="P:signal peptide processing"/>
    <property type="evidence" value="ECO:0007669"/>
    <property type="project" value="TreeGrafter"/>
</dbReference>
<comment type="caution">
    <text evidence="4">The sequence shown here is derived from an EMBL/GenBank/DDBJ whole genome shotgun (WGS) entry which is preliminary data.</text>
</comment>
<gene>
    <name evidence="4" type="ORF">IC620_08685</name>
</gene>
<dbReference type="PANTHER" id="PTHR30487:SF0">
    <property type="entry name" value="PREPILIN LEADER PEPTIDASE_N-METHYLTRANSFERASE-RELATED"/>
    <property type="match status" value="1"/>
</dbReference>
<feature type="transmembrane region" description="Helical" evidence="2">
    <location>
        <begin position="27"/>
        <end position="45"/>
    </location>
</feature>
<dbReference type="AlphaFoldDB" id="A0A926RU32"/>
<evidence type="ECO:0000256" key="1">
    <source>
        <dbReference type="ARBA" id="ARBA00005801"/>
    </source>
</evidence>
<dbReference type="EMBL" id="JACXAH010000010">
    <property type="protein sequence ID" value="MBD1372433.1"/>
    <property type="molecule type" value="Genomic_DNA"/>
</dbReference>
<dbReference type="RefSeq" id="WP_191140959.1">
    <property type="nucleotide sequence ID" value="NZ_JACXAG020000010.1"/>
</dbReference>
<organism evidence="4 5">
    <name type="scientific">Polycladospora coralii</name>
    <dbReference type="NCBI Taxonomy" id="2771432"/>
    <lineage>
        <taxon>Bacteria</taxon>
        <taxon>Bacillati</taxon>
        <taxon>Bacillota</taxon>
        <taxon>Bacilli</taxon>
        <taxon>Bacillales</taxon>
        <taxon>Thermoactinomycetaceae</taxon>
        <taxon>Polycladospora</taxon>
    </lineage>
</organism>
<dbReference type="Proteomes" id="UP000661691">
    <property type="component" value="Unassembled WGS sequence"/>
</dbReference>
<dbReference type="InterPro" id="IPR050882">
    <property type="entry name" value="Prepilin_peptidase/N-MTase"/>
</dbReference>
<feature type="transmembrane region" description="Helical" evidence="2">
    <location>
        <begin position="6"/>
        <end position="22"/>
    </location>
</feature>
<feature type="transmembrane region" description="Helical" evidence="2">
    <location>
        <begin position="84"/>
        <end position="114"/>
    </location>
</feature>
<dbReference type="InterPro" id="IPR000045">
    <property type="entry name" value="Prepilin_IV_endopep_pep"/>
</dbReference>
<dbReference type="Pfam" id="PF01478">
    <property type="entry name" value="Peptidase_A24"/>
    <property type="match status" value="1"/>
</dbReference>
<keyword evidence="5" id="KW-1185">Reference proteome</keyword>
<feature type="transmembrane region" description="Helical" evidence="2">
    <location>
        <begin position="51"/>
        <end position="72"/>
    </location>
</feature>
<feature type="domain" description="Prepilin type IV endopeptidase peptidase" evidence="3">
    <location>
        <begin position="9"/>
        <end position="113"/>
    </location>
</feature>
<evidence type="ECO:0000313" key="5">
    <source>
        <dbReference type="Proteomes" id="UP000661691"/>
    </source>
</evidence>